<proteinExistence type="predicted"/>
<sequence length="193" mass="21733">MIVVRGCWFYGPPGCGKSHCARWLERWRGFRYIDGDTFLPYDMLECLHEGNSFNDEQRERFARILIEKIRIYTYEPVAIAQAMLLRKHRDLIKAAHPGLVFILVTADENVVKQRLGQGTNLVNQHLGASMRSILEIDHRDPILHNTCSASATGEKTEVGGSSLFADKDTAEISLHPSVVQSLDSILEQASLIP</sequence>
<name>A0A7S3JQ35_9STRA</name>
<dbReference type="InterPro" id="IPR027417">
    <property type="entry name" value="P-loop_NTPase"/>
</dbReference>
<organism evidence="1">
    <name type="scientific">Aureoumbra lagunensis</name>
    <dbReference type="NCBI Taxonomy" id="44058"/>
    <lineage>
        <taxon>Eukaryota</taxon>
        <taxon>Sar</taxon>
        <taxon>Stramenopiles</taxon>
        <taxon>Ochrophyta</taxon>
        <taxon>Pelagophyceae</taxon>
        <taxon>Pelagomonadales</taxon>
        <taxon>Aureoumbra</taxon>
    </lineage>
</organism>
<dbReference type="EMBL" id="HBIJ01003050">
    <property type="protein sequence ID" value="CAE0361369.1"/>
    <property type="molecule type" value="Transcribed_RNA"/>
</dbReference>
<evidence type="ECO:0000313" key="1">
    <source>
        <dbReference type="EMBL" id="CAE0361369.1"/>
    </source>
</evidence>
<gene>
    <name evidence="1" type="ORF">ALAG00032_LOCUS2102</name>
</gene>
<reference evidence="1" key="1">
    <citation type="submission" date="2021-01" db="EMBL/GenBank/DDBJ databases">
        <authorList>
            <person name="Corre E."/>
            <person name="Pelletier E."/>
            <person name="Niang G."/>
            <person name="Scheremetjew M."/>
            <person name="Finn R."/>
            <person name="Kale V."/>
            <person name="Holt S."/>
            <person name="Cochrane G."/>
            <person name="Meng A."/>
            <person name="Brown T."/>
            <person name="Cohen L."/>
        </authorList>
    </citation>
    <scope>NUCLEOTIDE SEQUENCE</scope>
    <source>
        <strain evidence="1">CCMP1510</strain>
    </source>
</reference>
<evidence type="ECO:0008006" key="2">
    <source>
        <dbReference type="Google" id="ProtNLM"/>
    </source>
</evidence>
<dbReference type="SUPFAM" id="SSF52540">
    <property type="entry name" value="P-loop containing nucleoside triphosphate hydrolases"/>
    <property type="match status" value="1"/>
</dbReference>
<dbReference type="AlphaFoldDB" id="A0A7S3JQ35"/>
<protein>
    <recommendedName>
        <fullName evidence="2">Gluconate kinase</fullName>
    </recommendedName>
</protein>
<dbReference type="Gene3D" id="3.40.50.300">
    <property type="entry name" value="P-loop containing nucleotide triphosphate hydrolases"/>
    <property type="match status" value="1"/>
</dbReference>
<accession>A0A7S3JQ35</accession>